<reference evidence="9 10" key="1">
    <citation type="submission" date="2016-11" db="EMBL/GenBank/DDBJ databases">
        <title>Mixed transmission modes and dynamic genome evolution in an obligate animal-bacterial symbiosis.</title>
        <authorList>
            <person name="Russell S.L."/>
            <person name="Corbett-Detig R.B."/>
            <person name="Cavanaugh C.M."/>
        </authorList>
    </citation>
    <scope>NUCLEOTIDE SEQUENCE [LARGE SCALE GENOMIC DNA]</scope>
    <source>
        <strain evidence="9">Se-Cadez</strain>
    </source>
</reference>
<dbReference type="Pfam" id="PF17768">
    <property type="entry name" value="RecJ_OB"/>
    <property type="match status" value="1"/>
</dbReference>
<dbReference type="InterPro" id="IPR038763">
    <property type="entry name" value="DHH_sf"/>
</dbReference>
<dbReference type="FunFam" id="3.90.1640.30:FF:000001">
    <property type="entry name" value="Single-stranded-DNA-specific exonuclease RecJ"/>
    <property type="match status" value="1"/>
</dbReference>
<evidence type="ECO:0000256" key="2">
    <source>
        <dbReference type="ARBA" id="ARBA00019841"/>
    </source>
</evidence>
<organism evidence="9 10">
    <name type="scientific">Solemya velesiana gill symbiont</name>
    <dbReference type="NCBI Taxonomy" id="1918948"/>
    <lineage>
        <taxon>Bacteria</taxon>
        <taxon>Pseudomonadati</taxon>
        <taxon>Pseudomonadota</taxon>
        <taxon>Gammaproteobacteria</taxon>
        <taxon>sulfur-oxidizing symbionts</taxon>
    </lineage>
</organism>
<evidence type="ECO:0000256" key="5">
    <source>
        <dbReference type="ARBA" id="ARBA00022839"/>
    </source>
</evidence>
<name>A0A1T2KSP1_9GAMM</name>
<dbReference type="Proteomes" id="UP000190896">
    <property type="component" value="Unassembled WGS sequence"/>
</dbReference>
<dbReference type="OrthoDB" id="9809852at2"/>
<dbReference type="RefSeq" id="WP_078487830.1">
    <property type="nucleotide sequence ID" value="NZ_MPRJ01000068.1"/>
</dbReference>
<evidence type="ECO:0000256" key="1">
    <source>
        <dbReference type="ARBA" id="ARBA00005915"/>
    </source>
</evidence>
<dbReference type="Pfam" id="PF02272">
    <property type="entry name" value="DHHA1"/>
    <property type="match status" value="1"/>
</dbReference>
<dbReference type="InterPro" id="IPR003156">
    <property type="entry name" value="DHHA1_dom"/>
</dbReference>
<dbReference type="PANTHER" id="PTHR30255:SF2">
    <property type="entry name" value="SINGLE-STRANDED-DNA-SPECIFIC EXONUCLEASE RECJ"/>
    <property type="match status" value="1"/>
</dbReference>
<gene>
    <name evidence="9" type="ORF">BOW51_09795</name>
</gene>
<dbReference type="GO" id="GO:0006281">
    <property type="term" value="P:DNA repair"/>
    <property type="evidence" value="ECO:0007669"/>
    <property type="project" value="InterPro"/>
</dbReference>
<keyword evidence="4" id="KW-0378">Hydrolase</keyword>
<comment type="similarity">
    <text evidence="1">Belongs to the RecJ family.</text>
</comment>
<feature type="domain" description="DDH" evidence="6">
    <location>
        <begin position="70"/>
        <end position="204"/>
    </location>
</feature>
<dbReference type="SUPFAM" id="SSF64182">
    <property type="entry name" value="DHH phosphoesterases"/>
    <property type="match status" value="1"/>
</dbReference>
<dbReference type="Pfam" id="PF01368">
    <property type="entry name" value="DHH"/>
    <property type="match status" value="1"/>
</dbReference>
<dbReference type="Gene3D" id="3.10.310.30">
    <property type="match status" value="1"/>
</dbReference>
<keyword evidence="3" id="KW-0540">Nuclease</keyword>
<dbReference type="InterPro" id="IPR001667">
    <property type="entry name" value="DDH_dom"/>
</dbReference>
<keyword evidence="5 9" id="KW-0269">Exonuclease</keyword>
<dbReference type="InterPro" id="IPR041122">
    <property type="entry name" value="RecJ_OB"/>
</dbReference>
<dbReference type="GO" id="GO:0008409">
    <property type="term" value="F:5'-3' exonuclease activity"/>
    <property type="evidence" value="ECO:0007669"/>
    <property type="project" value="InterPro"/>
</dbReference>
<dbReference type="GO" id="GO:0006310">
    <property type="term" value="P:DNA recombination"/>
    <property type="evidence" value="ECO:0007669"/>
    <property type="project" value="InterPro"/>
</dbReference>
<comment type="caution">
    <text evidence="9">The sequence shown here is derived from an EMBL/GenBank/DDBJ whole genome shotgun (WGS) entry which is preliminary data.</text>
</comment>
<dbReference type="AlphaFoldDB" id="A0A1T2KSP1"/>
<dbReference type="PANTHER" id="PTHR30255">
    <property type="entry name" value="SINGLE-STRANDED-DNA-SPECIFIC EXONUCLEASE RECJ"/>
    <property type="match status" value="1"/>
</dbReference>
<protein>
    <recommendedName>
        <fullName evidence="2">Single-stranded-DNA-specific exonuclease RecJ</fullName>
    </recommendedName>
</protein>
<dbReference type="Gene3D" id="3.90.1640.30">
    <property type="match status" value="1"/>
</dbReference>
<evidence type="ECO:0000259" key="7">
    <source>
        <dbReference type="Pfam" id="PF02272"/>
    </source>
</evidence>
<evidence type="ECO:0000313" key="10">
    <source>
        <dbReference type="Proteomes" id="UP000190896"/>
    </source>
</evidence>
<dbReference type="InterPro" id="IPR004610">
    <property type="entry name" value="RecJ"/>
</dbReference>
<dbReference type="InterPro" id="IPR051673">
    <property type="entry name" value="SSDNA_exonuclease_RecJ"/>
</dbReference>
<evidence type="ECO:0000259" key="6">
    <source>
        <dbReference type="Pfam" id="PF01368"/>
    </source>
</evidence>
<proteinExistence type="inferred from homology"/>
<feature type="domain" description="DHHA1" evidence="7">
    <location>
        <begin position="357"/>
        <end position="450"/>
    </location>
</feature>
<evidence type="ECO:0000313" key="9">
    <source>
        <dbReference type="EMBL" id="OOZ35888.1"/>
    </source>
</evidence>
<dbReference type="EMBL" id="MPRJ01000068">
    <property type="protein sequence ID" value="OOZ35888.1"/>
    <property type="molecule type" value="Genomic_DNA"/>
</dbReference>
<accession>A0A1T2KSP1</accession>
<evidence type="ECO:0000259" key="8">
    <source>
        <dbReference type="Pfam" id="PF17768"/>
    </source>
</evidence>
<feature type="domain" description="RecJ OB" evidence="8">
    <location>
        <begin position="466"/>
        <end position="568"/>
    </location>
</feature>
<sequence>MIKKIIRYQETNDGDLNGLHPVLNRVFSSRKITALEEAELGMERLHPPARLGGLDRAVALIEQVMAESGRILVIGDFDADGATSCALAIRALRAMGVDNVGYLVPNRFEYGYGLTPEIVQDALARQPDLIITVDNGISSHDGVAAAKTAGVKVLVTDHHLPGAELPAADAIVNPNCSGDDFPSKNLAGVGVVFYLLAALRTRLSKSGWFQDRVITVPNLAAFLDLVALGSVADVVPLDQNNRILIHHGLQRIRAGKCCMGIQALLDVAGKNRGSCIASDMGFSIGPRLNAAGRLDDMALGIECLLADDYQTARDIAQTLDSLNRQRREIEAGMQQQALEALESITLGDNAPVGICIYQPDWHQGIIGILAARIKERFHRPVIAFAQAEEEGVLKGSARSIPGLHMRDTLDEVATANPGLILKFGGHAGAAGLSIRTDDLSSFSSAFDEHVRMRLDDAALQGVILSDGPLEPNQLTLELATLLREASPWGQGFPEPLFDGKFVVISHRVVGEKHLKMVLRPEQGKNTIDAIAFNQAEATTLDRDAVIEAAYRLDVNEYMGRRSAQLIVEQFETVIPA</sequence>
<evidence type="ECO:0000256" key="4">
    <source>
        <dbReference type="ARBA" id="ARBA00022801"/>
    </source>
</evidence>
<keyword evidence="10" id="KW-1185">Reference proteome</keyword>
<evidence type="ECO:0000256" key="3">
    <source>
        <dbReference type="ARBA" id="ARBA00022722"/>
    </source>
</evidence>
<dbReference type="GO" id="GO:0003676">
    <property type="term" value="F:nucleic acid binding"/>
    <property type="evidence" value="ECO:0007669"/>
    <property type="project" value="InterPro"/>
</dbReference>
<dbReference type="NCBIfam" id="TIGR00644">
    <property type="entry name" value="recJ"/>
    <property type="match status" value="1"/>
</dbReference>